<dbReference type="AlphaFoldDB" id="A0A6G0Y6Y2"/>
<evidence type="ECO:0000313" key="3">
    <source>
        <dbReference type="Proteomes" id="UP000478052"/>
    </source>
</evidence>
<keyword evidence="3" id="KW-1185">Reference proteome</keyword>
<accession>A0A6G0Y6Y2</accession>
<gene>
    <name evidence="2" type="ORF">FWK35_00013848</name>
</gene>
<reference evidence="2 3" key="1">
    <citation type="submission" date="2019-08" db="EMBL/GenBank/DDBJ databases">
        <title>Whole genome of Aphis craccivora.</title>
        <authorList>
            <person name="Voronova N.V."/>
            <person name="Shulinski R.S."/>
            <person name="Bandarenka Y.V."/>
            <person name="Zhorov D.G."/>
            <person name="Warner D."/>
        </authorList>
    </citation>
    <scope>NUCLEOTIDE SEQUENCE [LARGE SCALE GENOMIC DNA]</scope>
    <source>
        <strain evidence="2">180601</strain>
        <tissue evidence="2">Whole Body</tissue>
    </source>
</reference>
<name>A0A6G0Y6Y2_APHCR</name>
<dbReference type="InterPro" id="IPR049012">
    <property type="entry name" value="Mutator_transp_dom"/>
</dbReference>
<evidence type="ECO:0000259" key="1">
    <source>
        <dbReference type="Pfam" id="PF20700"/>
    </source>
</evidence>
<organism evidence="2 3">
    <name type="scientific">Aphis craccivora</name>
    <name type="common">Cowpea aphid</name>
    <dbReference type="NCBI Taxonomy" id="307492"/>
    <lineage>
        <taxon>Eukaryota</taxon>
        <taxon>Metazoa</taxon>
        <taxon>Ecdysozoa</taxon>
        <taxon>Arthropoda</taxon>
        <taxon>Hexapoda</taxon>
        <taxon>Insecta</taxon>
        <taxon>Pterygota</taxon>
        <taxon>Neoptera</taxon>
        <taxon>Paraneoptera</taxon>
        <taxon>Hemiptera</taxon>
        <taxon>Sternorrhyncha</taxon>
        <taxon>Aphidomorpha</taxon>
        <taxon>Aphidoidea</taxon>
        <taxon>Aphididae</taxon>
        <taxon>Aphidini</taxon>
        <taxon>Aphis</taxon>
        <taxon>Aphis</taxon>
    </lineage>
</organism>
<dbReference type="EMBL" id="VUJU01005840">
    <property type="protein sequence ID" value="KAF0750106.1"/>
    <property type="molecule type" value="Genomic_DNA"/>
</dbReference>
<proteinExistence type="predicted"/>
<dbReference type="Pfam" id="PF20700">
    <property type="entry name" value="Mutator"/>
    <property type="match status" value="1"/>
</dbReference>
<evidence type="ECO:0000313" key="2">
    <source>
        <dbReference type="EMBL" id="KAF0750106.1"/>
    </source>
</evidence>
<sequence>MYEVAFEEMKVAGVEEANYALQKGEVDELGRPCIIVVADGVWSKSSYRTNYNALSSVATIIGYHTIKVLFMGLRNKYCVICEIELKSGKPIRSHTCYKKLVHLHPWSQILLWKDLKKVSQCII</sequence>
<feature type="domain" description="Mutator-like transposase" evidence="1">
    <location>
        <begin position="2"/>
        <end position="99"/>
    </location>
</feature>
<dbReference type="Proteomes" id="UP000478052">
    <property type="component" value="Unassembled WGS sequence"/>
</dbReference>
<protein>
    <recommendedName>
        <fullName evidence="1">Mutator-like transposase domain-containing protein</fullName>
    </recommendedName>
</protein>
<dbReference type="OrthoDB" id="10069847at2759"/>
<comment type="caution">
    <text evidence="2">The sequence shown here is derived from an EMBL/GenBank/DDBJ whole genome shotgun (WGS) entry which is preliminary data.</text>
</comment>